<name>A0A1X7BSG4_9RHOB</name>
<evidence type="ECO:0008006" key="3">
    <source>
        <dbReference type="Google" id="ProtNLM"/>
    </source>
</evidence>
<dbReference type="OrthoDB" id="7840273at2"/>
<evidence type="ECO:0000313" key="2">
    <source>
        <dbReference type="Proteomes" id="UP000193224"/>
    </source>
</evidence>
<keyword evidence="2" id="KW-1185">Reference proteome</keyword>
<dbReference type="Proteomes" id="UP000193224">
    <property type="component" value="Unassembled WGS sequence"/>
</dbReference>
<evidence type="ECO:0000313" key="1">
    <source>
        <dbReference type="EMBL" id="SMC12149.1"/>
    </source>
</evidence>
<proteinExistence type="predicted"/>
<dbReference type="EMBL" id="FWXB01000006">
    <property type="protein sequence ID" value="SMC12149.1"/>
    <property type="molecule type" value="Genomic_DNA"/>
</dbReference>
<gene>
    <name evidence="1" type="ORF">ROA7745_01972</name>
</gene>
<dbReference type="RefSeq" id="WP_085800111.1">
    <property type="nucleotide sequence ID" value="NZ_FWXB01000006.1"/>
</dbReference>
<sequence>MKDVPDGYETPLRDLAWHDWLENLERITDDDGYTERLGGQHAAILVEEKPTLLVTFETHQTINAQSELGHPMGWEMVKALGWSHLCVVSDGDTWFRDKHVYGYFDRLVDDGFLEDFDQVIFYGAGLCGYAAAAFSVAAPGAQVLILQPQATLDPGMAEWDQRFRQMRRVSFTDRYGYAPDMLEAADQAFVLYDPEITEDAMHAALFARANVTRFRMRHMGVEMEQSLIRMNVLLRVIAQLSARKLTRHRLARLFRARRDDPGYQFRLLKRLSTDNRPYLVMLLAGKVLEKREAPAFRKAYSRARNRLGIHSTG</sequence>
<reference evidence="1 2" key="1">
    <citation type="submission" date="2017-03" db="EMBL/GenBank/DDBJ databases">
        <authorList>
            <person name="Afonso C.L."/>
            <person name="Miller P.J."/>
            <person name="Scott M.A."/>
            <person name="Spackman E."/>
            <person name="Goraichik I."/>
            <person name="Dimitrov K.M."/>
            <person name="Suarez D.L."/>
            <person name="Swayne D.E."/>
        </authorList>
    </citation>
    <scope>NUCLEOTIDE SEQUENCE [LARGE SCALE GENOMIC DNA]</scope>
    <source>
        <strain evidence="1 2">CECT 7745</strain>
    </source>
</reference>
<dbReference type="AlphaFoldDB" id="A0A1X7BSG4"/>
<protein>
    <recommendedName>
        <fullName evidence="3">Phosphoadenosine phosphosulfate reductase</fullName>
    </recommendedName>
</protein>
<accession>A0A1X7BSG4</accession>
<organism evidence="1 2">
    <name type="scientific">Roseovarius aestuarii</name>
    <dbReference type="NCBI Taxonomy" id="475083"/>
    <lineage>
        <taxon>Bacteria</taxon>
        <taxon>Pseudomonadati</taxon>
        <taxon>Pseudomonadota</taxon>
        <taxon>Alphaproteobacteria</taxon>
        <taxon>Rhodobacterales</taxon>
        <taxon>Roseobacteraceae</taxon>
        <taxon>Roseovarius</taxon>
    </lineage>
</organism>